<dbReference type="InterPro" id="IPR002523">
    <property type="entry name" value="MgTranspt_CorA/ZnTranspt_ZntB"/>
</dbReference>
<dbReference type="InterPro" id="IPR045861">
    <property type="entry name" value="CorA_cytoplasmic_dom"/>
</dbReference>
<dbReference type="Gene3D" id="1.20.58.340">
    <property type="entry name" value="Magnesium transport protein CorA, transmembrane region"/>
    <property type="match status" value="2"/>
</dbReference>
<protein>
    <recommendedName>
        <fullName evidence="8">Magnesium transport protein CorA</fullName>
    </recommendedName>
</protein>
<dbReference type="CDD" id="cd12830">
    <property type="entry name" value="MtCorA-like"/>
    <property type="match status" value="1"/>
</dbReference>
<dbReference type="InterPro" id="IPR004488">
    <property type="entry name" value="Mg/Co-transport_prot_CorA"/>
</dbReference>
<evidence type="ECO:0000256" key="4">
    <source>
        <dbReference type="ARBA" id="ARBA00022475"/>
    </source>
</evidence>
<keyword evidence="5 8" id="KW-0812">Transmembrane</keyword>
<dbReference type="SUPFAM" id="SSF143865">
    <property type="entry name" value="CorA soluble domain-like"/>
    <property type="match status" value="1"/>
</dbReference>
<dbReference type="PANTHER" id="PTHR46494:SF1">
    <property type="entry name" value="CORA FAMILY METAL ION TRANSPORTER (EUROFUNG)"/>
    <property type="match status" value="1"/>
</dbReference>
<comment type="caution">
    <text evidence="9">The sequence shown here is derived from an EMBL/GenBank/DDBJ whole genome shotgun (WGS) entry which is preliminary data.</text>
</comment>
<organism evidence="9 10">
    <name type="scientific">Sphingomonas alba</name>
    <dbReference type="NCBI Taxonomy" id="2908208"/>
    <lineage>
        <taxon>Bacteria</taxon>
        <taxon>Pseudomonadati</taxon>
        <taxon>Pseudomonadota</taxon>
        <taxon>Alphaproteobacteria</taxon>
        <taxon>Sphingomonadales</taxon>
        <taxon>Sphingomonadaceae</taxon>
        <taxon>Sphingomonas</taxon>
    </lineage>
</organism>
<dbReference type="Gene3D" id="3.30.460.20">
    <property type="entry name" value="CorA soluble domain-like"/>
    <property type="match status" value="1"/>
</dbReference>
<dbReference type="PANTHER" id="PTHR46494">
    <property type="entry name" value="CORA FAMILY METAL ION TRANSPORTER (EUROFUNG)"/>
    <property type="match status" value="1"/>
</dbReference>
<evidence type="ECO:0000256" key="5">
    <source>
        <dbReference type="ARBA" id="ARBA00022692"/>
    </source>
</evidence>
<evidence type="ECO:0000256" key="3">
    <source>
        <dbReference type="ARBA" id="ARBA00022448"/>
    </source>
</evidence>
<keyword evidence="6 8" id="KW-1133">Transmembrane helix</keyword>
<keyword evidence="7 8" id="KW-0472">Membrane</keyword>
<reference evidence="9" key="1">
    <citation type="submission" date="2022-05" db="EMBL/GenBank/DDBJ databases">
        <authorList>
            <person name="Jo J.-H."/>
            <person name="Im W.-T."/>
        </authorList>
    </citation>
    <scope>NUCLEOTIDE SEQUENCE</scope>
    <source>
        <strain evidence="9">SE158</strain>
    </source>
</reference>
<sequence length="321" mass="36240">MTLVAAYKYRGGERVEEVNLYDPNLVCEENEFVWVGVVEPTEEELASLQKKFDLHPLAVEDAHKAHQLPKVEVYGDQLFVVATTASFRDDAISYGETAIFVGKRHIVTVRHGSVRDHGMLRAQLEASSKLLAHGVDYVLHGVLDFIVDGYQPVVEEIEEDVLAIETSAVDAFLSREEVSRLFALRREVIRFQRHLGPMTEVCSRLVRVDLPVIDANIRPYFRDVLDHVQRVSTRVDAVKDAIASVFEVSTLFEQQRQGEITRKLAAWAAILAVPTAIAGIYGMNFTNMPEIDTKYGYYVVLVVIVALCTLLYGRFRRSGWL</sequence>
<dbReference type="Pfam" id="PF01544">
    <property type="entry name" value="CorA"/>
    <property type="match status" value="1"/>
</dbReference>
<comment type="similarity">
    <text evidence="2 8">Belongs to the CorA metal ion transporter (MIT) (TC 1.A.35) family.</text>
</comment>
<evidence type="ECO:0000256" key="8">
    <source>
        <dbReference type="RuleBase" id="RU362010"/>
    </source>
</evidence>
<accession>A0ABT0RL51</accession>
<name>A0ABT0RL51_9SPHN</name>
<feature type="transmembrane region" description="Helical" evidence="8">
    <location>
        <begin position="295"/>
        <end position="313"/>
    </location>
</feature>
<dbReference type="NCBIfam" id="TIGR00383">
    <property type="entry name" value="corA"/>
    <property type="match status" value="1"/>
</dbReference>
<comment type="function">
    <text evidence="8">Mediates influx of magnesium ions.</text>
</comment>
<dbReference type="EMBL" id="JAMGBD010000001">
    <property type="protein sequence ID" value="MCL6683372.1"/>
    <property type="molecule type" value="Genomic_DNA"/>
</dbReference>
<keyword evidence="8" id="KW-0406">Ion transport</keyword>
<keyword evidence="3 8" id="KW-0813">Transport</keyword>
<dbReference type="InterPro" id="IPR045863">
    <property type="entry name" value="CorA_TM1_TM2"/>
</dbReference>
<evidence type="ECO:0000256" key="2">
    <source>
        <dbReference type="ARBA" id="ARBA00009765"/>
    </source>
</evidence>
<dbReference type="SUPFAM" id="SSF144083">
    <property type="entry name" value="Magnesium transport protein CorA, transmembrane region"/>
    <property type="match status" value="1"/>
</dbReference>
<keyword evidence="10" id="KW-1185">Reference proteome</keyword>
<evidence type="ECO:0000256" key="6">
    <source>
        <dbReference type="ARBA" id="ARBA00022989"/>
    </source>
</evidence>
<evidence type="ECO:0000313" key="9">
    <source>
        <dbReference type="EMBL" id="MCL6683372.1"/>
    </source>
</evidence>
<evidence type="ECO:0000313" key="10">
    <source>
        <dbReference type="Proteomes" id="UP001165363"/>
    </source>
</evidence>
<comment type="subcellular location">
    <subcellularLocation>
        <location evidence="1">Cell membrane</location>
        <topology evidence="1">Multi-pass membrane protein</topology>
    </subcellularLocation>
    <subcellularLocation>
        <location evidence="8">Membrane</location>
        <topology evidence="8">Multi-pass membrane protein</topology>
    </subcellularLocation>
</comment>
<feature type="transmembrane region" description="Helical" evidence="8">
    <location>
        <begin position="264"/>
        <end position="283"/>
    </location>
</feature>
<proteinExistence type="inferred from homology"/>
<keyword evidence="8" id="KW-0460">Magnesium</keyword>
<keyword evidence="4 8" id="KW-1003">Cell membrane</keyword>
<dbReference type="Proteomes" id="UP001165363">
    <property type="component" value="Unassembled WGS sequence"/>
</dbReference>
<evidence type="ECO:0000256" key="7">
    <source>
        <dbReference type="ARBA" id="ARBA00023136"/>
    </source>
</evidence>
<evidence type="ECO:0000256" key="1">
    <source>
        <dbReference type="ARBA" id="ARBA00004651"/>
    </source>
</evidence>
<gene>
    <name evidence="8 9" type="primary">corA</name>
    <name evidence="9" type="ORF">LZ536_05570</name>
</gene>
<dbReference type="RefSeq" id="WP_249847298.1">
    <property type="nucleotide sequence ID" value="NZ_JAMGBD010000001.1"/>
</dbReference>